<protein>
    <submittedName>
        <fullName evidence="1">Uncharacterized protein</fullName>
    </submittedName>
</protein>
<comment type="caution">
    <text evidence="1">The sequence shown here is derived from an EMBL/GenBank/DDBJ whole genome shotgun (WGS) entry which is preliminary data.</text>
</comment>
<gene>
    <name evidence="1" type="ORF">PIB30_058646</name>
</gene>
<dbReference type="EMBL" id="JASCZI010151530">
    <property type="protein sequence ID" value="MED6173367.1"/>
    <property type="molecule type" value="Genomic_DNA"/>
</dbReference>
<sequence>MRLRHSNDTIVTKAWTIVGDVKRDAIGRVVESYSVGVIEVLFFHQPTWQPTLCSEDAEGQAMPQSRFSMITIMQLSTHPNRTSFHSAMQFRSQSLSPNATAISLRFRFQSAVDSYSVACEAFSERISSLAIPILCLVTL</sequence>
<keyword evidence="2" id="KW-1185">Reference proteome</keyword>
<organism evidence="1 2">
    <name type="scientific">Stylosanthes scabra</name>
    <dbReference type="NCBI Taxonomy" id="79078"/>
    <lineage>
        <taxon>Eukaryota</taxon>
        <taxon>Viridiplantae</taxon>
        <taxon>Streptophyta</taxon>
        <taxon>Embryophyta</taxon>
        <taxon>Tracheophyta</taxon>
        <taxon>Spermatophyta</taxon>
        <taxon>Magnoliopsida</taxon>
        <taxon>eudicotyledons</taxon>
        <taxon>Gunneridae</taxon>
        <taxon>Pentapetalae</taxon>
        <taxon>rosids</taxon>
        <taxon>fabids</taxon>
        <taxon>Fabales</taxon>
        <taxon>Fabaceae</taxon>
        <taxon>Papilionoideae</taxon>
        <taxon>50 kb inversion clade</taxon>
        <taxon>dalbergioids sensu lato</taxon>
        <taxon>Dalbergieae</taxon>
        <taxon>Pterocarpus clade</taxon>
        <taxon>Stylosanthes</taxon>
    </lineage>
</organism>
<dbReference type="Proteomes" id="UP001341840">
    <property type="component" value="Unassembled WGS sequence"/>
</dbReference>
<accession>A0ABU6VKB0</accession>
<evidence type="ECO:0000313" key="1">
    <source>
        <dbReference type="EMBL" id="MED6173367.1"/>
    </source>
</evidence>
<name>A0ABU6VKB0_9FABA</name>
<evidence type="ECO:0000313" key="2">
    <source>
        <dbReference type="Proteomes" id="UP001341840"/>
    </source>
</evidence>
<reference evidence="1 2" key="1">
    <citation type="journal article" date="2023" name="Plants (Basel)">
        <title>Bridging the Gap: Combining Genomics and Transcriptomics Approaches to Understand Stylosanthes scabra, an Orphan Legume from the Brazilian Caatinga.</title>
        <authorList>
            <person name="Ferreira-Neto J.R.C."/>
            <person name="da Silva M.D."/>
            <person name="Binneck E."/>
            <person name="de Melo N.F."/>
            <person name="da Silva R.H."/>
            <person name="de Melo A.L.T.M."/>
            <person name="Pandolfi V."/>
            <person name="Bustamante F.O."/>
            <person name="Brasileiro-Vidal A.C."/>
            <person name="Benko-Iseppon A.M."/>
        </authorList>
    </citation>
    <scope>NUCLEOTIDE SEQUENCE [LARGE SCALE GENOMIC DNA]</scope>
    <source>
        <tissue evidence="1">Leaves</tissue>
    </source>
</reference>
<proteinExistence type="predicted"/>